<dbReference type="PANTHER" id="PTHR10000:SF8">
    <property type="entry name" value="HAD SUPERFAMILY HYDROLASE-LIKE, TYPE 3"/>
    <property type="match status" value="1"/>
</dbReference>
<dbReference type="AlphaFoldDB" id="A0A9P6TAH1"/>
<dbReference type="InterPro" id="IPR006379">
    <property type="entry name" value="HAD-SF_hydro_IIB"/>
</dbReference>
<dbReference type="InterPro" id="IPR023214">
    <property type="entry name" value="HAD_sf"/>
</dbReference>
<evidence type="ECO:0000313" key="2">
    <source>
        <dbReference type="Proteomes" id="UP000886653"/>
    </source>
</evidence>
<name>A0A9P6TAH1_9BASI</name>
<protein>
    <recommendedName>
        <fullName evidence="3">Haloacid dehalogenase-like hydrolase</fullName>
    </recommendedName>
</protein>
<proteinExistence type="predicted"/>
<dbReference type="Proteomes" id="UP000886653">
    <property type="component" value="Unassembled WGS sequence"/>
</dbReference>
<dbReference type="SFLD" id="SFLDG01140">
    <property type="entry name" value="C2.B:_Phosphomannomutase_and_P"/>
    <property type="match status" value="1"/>
</dbReference>
<keyword evidence="2" id="KW-1185">Reference proteome</keyword>
<dbReference type="InterPro" id="IPR036412">
    <property type="entry name" value="HAD-like_sf"/>
</dbReference>
<dbReference type="EMBL" id="MU167292">
    <property type="protein sequence ID" value="KAG0144610.1"/>
    <property type="molecule type" value="Genomic_DNA"/>
</dbReference>
<dbReference type="NCBIfam" id="TIGR01484">
    <property type="entry name" value="HAD-SF-IIB"/>
    <property type="match status" value="1"/>
</dbReference>
<comment type="caution">
    <text evidence="1">The sequence shown here is derived from an EMBL/GenBank/DDBJ whole genome shotgun (WGS) entry which is preliminary data.</text>
</comment>
<evidence type="ECO:0000313" key="1">
    <source>
        <dbReference type="EMBL" id="KAG0144610.1"/>
    </source>
</evidence>
<dbReference type="PANTHER" id="PTHR10000">
    <property type="entry name" value="PHOSPHOSERINE PHOSPHATASE"/>
    <property type="match status" value="1"/>
</dbReference>
<dbReference type="SUPFAM" id="SSF56784">
    <property type="entry name" value="HAD-like"/>
    <property type="match status" value="1"/>
</dbReference>
<sequence>MTTTTTTTELPLPRAEDVKIIMTDVDGTFITDAQLVHDRTRSAIQFIRTHHPTIPIIVATGKHRSACDWFIRELGFEDSPAASCHGAVIHGPYGKVVSSRTLTPLTAWAIVEAARKLDRTCFLFTPEQVAIVYAESSPKRDWLTIMRKIERELVDGQGEEYWSRIRTGELAVIKATIPVEESAMAHVQSQFRSLLFEAHLELSLITALPFVLELVPSGINKSVALDKFCDQFGCKPENVVAFGDGMNDVEMLSEAGCGVAMENAHQVVKSAAKFSTLSNNEGGVGVFLDRIFRP</sequence>
<dbReference type="Pfam" id="PF08282">
    <property type="entry name" value="Hydrolase_3"/>
    <property type="match status" value="1"/>
</dbReference>
<accession>A0A9P6TAH1</accession>
<organism evidence="1 2">
    <name type="scientific">Cronartium quercuum f. sp. fusiforme G11</name>
    <dbReference type="NCBI Taxonomy" id="708437"/>
    <lineage>
        <taxon>Eukaryota</taxon>
        <taxon>Fungi</taxon>
        <taxon>Dikarya</taxon>
        <taxon>Basidiomycota</taxon>
        <taxon>Pucciniomycotina</taxon>
        <taxon>Pucciniomycetes</taxon>
        <taxon>Pucciniales</taxon>
        <taxon>Coleosporiaceae</taxon>
        <taxon>Cronartium</taxon>
    </lineage>
</organism>
<evidence type="ECO:0008006" key="3">
    <source>
        <dbReference type="Google" id="ProtNLM"/>
    </source>
</evidence>
<dbReference type="Gene3D" id="3.30.1240.10">
    <property type="match status" value="1"/>
</dbReference>
<reference evidence="1" key="1">
    <citation type="submission" date="2013-11" db="EMBL/GenBank/DDBJ databases">
        <title>Genome sequence of the fusiform rust pathogen reveals effectors for host alternation and coevolution with pine.</title>
        <authorList>
            <consortium name="DOE Joint Genome Institute"/>
            <person name="Smith K."/>
            <person name="Pendleton A."/>
            <person name="Kubisiak T."/>
            <person name="Anderson C."/>
            <person name="Salamov A."/>
            <person name="Aerts A."/>
            <person name="Riley R."/>
            <person name="Clum A."/>
            <person name="Lindquist E."/>
            <person name="Ence D."/>
            <person name="Campbell M."/>
            <person name="Kronenberg Z."/>
            <person name="Feau N."/>
            <person name="Dhillon B."/>
            <person name="Hamelin R."/>
            <person name="Burleigh J."/>
            <person name="Smith J."/>
            <person name="Yandell M."/>
            <person name="Nelson C."/>
            <person name="Grigoriev I."/>
            <person name="Davis J."/>
        </authorList>
    </citation>
    <scope>NUCLEOTIDE SEQUENCE</scope>
    <source>
        <strain evidence="1">G11</strain>
    </source>
</reference>
<dbReference type="SFLD" id="SFLDS00003">
    <property type="entry name" value="Haloacid_Dehalogenase"/>
    <property type="match status" value="1"/>
</dbReference>
<dbReference type="PROSITE" id="PS01229">
    <property type="entry name" value="COF_2"/>
    <property type="match status" value="1"/>
</dbReference>
<gene>
    <name evidence="1" type="ORF">CROQUDRAFT_659812</name>
</gene>
<dbReference type="Gene3D" id="3.40.50.1000">
    <property type="entry name" value="HAD superfamily/HAD-like"/>
    <property type="match status" value="1"/>
</dbReference>
<dbReference type="GO" id="GO:0016791">
    <property type="term" value="F:phosphatase activity"/>
    <property type="evidence" value="ECO:0007669"/>
    <property type="project" value="TreeGrafter"/>
</dbReference>
<dbReference type="GO" id="GO:0000287">
    <property type="term" value="F:magnesium ion binding"/>
    <property type="evidence" value="ECO:0007669"/>
    <property type="project" value="TreeGrafter"/>
</dbReference>
<dbReference type="GO" id="GO:0005829">
    <property type="term" value="C:cytosol"/>
    <property type="evidence" value="ECO:0007669"/>
    <property type="project" value="TreeGrafter"/>
</dbReference>
<dbReference type="OrthoDB" id="27226at2759"/>